<keyword evidence="10" id="KW-1185">Reference proteome</keyword>
<dbReference type="EMBL" id="BIXY01000095">
    <property type="protein sequence ID" value="GCF11106.1"/>
    <property type="molecule type" value="Genomic_DNA"/>
</dbReference>
<evidence type="ECO:0000256" key="4">
    <source>
        <dbReference type="ARBA" id="ARBA00022692"/>
    </source>
</evidence>
<protein>
    <submittedName>
        <fullName evidence="9">Sugar ABC transporter permease</fullName>
    </submittedName>
</protein>
<dbReference type="PANTHER" id="PTHR43744">
    <property type="entry name" value="ABC TRANSPORTER PERMEASE PROTEIN MG189-RELATED-RELATED"/>
    <property type="match status" value="1"/>
</dbReference>
<dbReference type="Gene3D" id="1.10.3720.10">
    <property type="entry name" value="MetI-like"/>
    <property type="match status" value="1"/>
</dbReference>
<evidence type="ECO:0000256" key="2">
    <source>
        <dbReference type="ARBA" id="ARBA00022448"/>
    </source>
</evidence>
<keyword evidence="4 7" id="KW-0812">Transmembrane</keyword>
<evidence type="ECO:0000256" key="6">
    <source>
        <dbReference type="ARBA" id="ARBA00023136"/>
    </source>
</evidence>
<name>A0A5A5TJ08_9CHLR</name>
<feature type="transmembrane region" description="Helical" evidence="7">
    <location>
        <begin position="20"/>
        <end position="41"/>
    </location>
</feature>
<dbReference type="InterPro" id="IPR035906">
    <property type="entry name" value="MetI-like_sf"/>
</dbReference>
<dbReference type="RefSeq" id="WP_235932675.1">
    <property type="nucleotide sequence ID" value="NZ_BIXY01000095.1"/>
</dbReference>
<dbReference type="CDD" id="cd06261">
    <property type="entry name" value="TM_PBP2"/>
    <property type="match status" value="1"/>
</dbReference>
<comment type="similarity">
    <text evidence="7">Belongs to the binding-protein-dependent transport system permease family.</text>
</comment>
<dbReference type="Pfam" id="PF00528">
    <property type="entry name" value="BPD_transp_1"/>
    <property type="match status" value="1"/>
</dbReference>
<dbReference type="GO" id="GO:0005886">
    <property type="term" value="C:plasma membrane"/>
    <property type="evidence" value="ECO:0007669"/>
    <property type="project" value="UniProtKB-SubCell"/>
</dbReference>
<keyword evidence="6 7" id="KW-0472">Membrane</keyword>
<keyword evidence="5 7" id="KW-1133">Transmembrane helix</keyword>
<dbReference type="Proteomes" id="UP000322530">
    <property type="component" value="Unassembled WGS sequence"/>
</dbReference>
<comment type="caution">
    <text evidence="9">The sequence shown here is derived from an EMBL/GenBank/DDBJ whole genome shotgun (WGS) entry which is preliminary data.</text>
</comment>
<organism evidence="9 10">
    <name type="scientific">Dictyobacter arantiisoli</name>
    <dbReference type="NCBI Taxonomy" id="2014874"/>
    <lineage>
        <taxon>Bacteria</taxon>
        <taxon>Bacillati</taxon>
        <taxon>Chloroflexota</taxon>
        <taxon>Ktedonobacteria</taxon>
        <taxon>Ktedonobacterales</taxon>
        <taxon>Dictyobacteraceae</taxon>
        <taxon>Dictyobacter</taxon>
    </lineage>
</organism>
<feature type="transmembrane region" description="Helical" evidence="7">
    <location>
        <begin position="250"/>
        <end position="270"/>
    </location>
</feature>
<evidence type="ECO:0000259" key="8">
    <source>
        <dbReference type="PROSITE" id="PS50928"/>
    </source>
</evidence>
<dbReference type="PANTHER" id="PTHR43744:SF8">
    <property type="entry name" value="SN-GLYCEROL-3-PHOSPHATE TRANSPORT SYSTEM PERMEASE PROTEIN UGPE"/>
    <property type="match status" value="1"/>
</dbReference>
<proteinExistence type="inferred from homology"/>
<keyword evidence="3" id="KW-1003">Cell membrane</keyword>
<reference evidence="9 10" key="1">
    <citation type="submission" date="2019-01" db="EMBL/GenBank/DDBJ databases">
        <title>Draft genome sequence of Dictyobacter sp. Uno17.</title>
        <authorList>
            <person name="Wang C.M."/>
            <person name="Zheng Y."/>
            <person name="Sakai Y."/>
            <person name="Abe K."/>
            <person name="Yokota A."/>
            <person name="Yabe S."/>
        </authorList>
    </citation>
    <scope>NUCLEOTIDE SEQUENCE [LARGE SCALE GENOMIC DNA]</scope>
    <source>
        <strain evidence="9 10">Uno17</strain>
    </source>
</reference>
<feature type="transmembrane region" description="Helical" evidence="7">
    <location>
        <begin position="85"/>
        <end position="106"/>
    </location>
</feature>
<evidence type="ECO:0000256" key="3">
    <source>
        <dbReference type="ARBA" id="ARBA00022475"/>
    </source>
</evidence>
<feature type="transmembrane region" description="Helical" evidence="7">
    <location>
        <begin position="145"/>
        <end position="165"/>
    </location>
</feature>
<dbReference type="PROSITE" id="PS50928">
    <property type="entry name" value="ABC_TM1"/>
    <property type="match status" value="1"/>
</dbReference>
<feature type="domain" description="ABC transmembrane type-1" evidence="8">
    <location>
        <begin position="81"/>
        <end position="271"/>
    </location>
</feature>
<dbReference type="GO" id="GO:0055085">
    <property type="term" value="P:transmembrane transport"/>
    <property type="evidence" value="ECO:0007669"/>
    <property type="project" value="InterPro"/>
</dbReference>
<gene>
    <name evidence="9" type="ORF">KDI_46700</name>
</gene>
<evidence type="ECO:0000256" key="1">
    <source>
        <dbReference type="ARBA" id="ARBA00004651"/>
    </source>
</evidence>
<sequence length="286" mass="31991">MIVSKMVKKSIRWHIQIKSVVLHIILLLGTAISLFPFYWLIVMATRKSSDIFSYPPKLVFGSQLWENIVHVWLAINFFGAFTNTLLVACTETVLVVFFCSLAGFTFAKFTFRGKNPLFVILLVTMMIPSQLSAVPSFVLMARLGWVSSFKALIVPGMVTAFGIFWMRQYASSSVPGELIDAGRIDGCGHFRLYWHIALPVLRPALAFLGIFTFIHAWNDYMWPLIILNDPAKYTLQVALSQLNGIYSTDYGMVMAGALLATIPLLIIFLLGSRHFIANIAAGALKE</sequence>
<feature type="transmembrane region" description="Helical" evidence="7">
    <location>
        <begin position="118"/>
        <end position="139"/>
    </location>
</feature>
<keyword evidence="2 7" id="KW-0813">Transport</keyword>
<accession>A0A5A5TJ08</accession>
<evidence type="ECO:0000256" key="5">
    <source>
        <dbReference type="ARBA" id="ARBA00022989"/>
    </source>
</evidence>
<dbReference type="InterPro" id="IPR000515">
    <property type="entry name" value="MetI-like"/>
</dbReference>
<comment type="subcellular location">
    <subcellularLocation>
        <location evidence="1 7">Cell membrane</location>
        <topology evidence="1 7">Multi-pass membrane protein</topology>
    </subcellularLocation>
</comment>
<dbReference type="AlphaFoldDB" id="A0A5A5TJ08"/>
<feature type="transmembrane region" description="Helical" evidence="7">
    <location>
        <begin position="192"/>
        <end position="214"/>
    </location>
</feature>
<evidence type="ECO:0000256" key="7">
    <source>
        <dbReference type="RuleBase" id="RU363032"/>
    </source>
</evidence>
<dbReference type="SUPFAM" id="SSF161098">
    <property type="entry name" value="MetI-like"/>
    <property type="match status" value="1"/>
</dbReference>
<evidence type="ECO:0000313" key="9">
    <source>
        <dbReference type="EMBL" id="GCF11106.1"/>
    </source>
</evidence>
<evidence type="ECO:0000313" key="10">
    <source>
        <dbReference type="Proteomes" id="UP000322530"/>
    </source>
</evidence>